<dbReference type="InterPro" id="IPR013805">
    <property type="entry name" value="GrpE_CC"/>
</dbReference>
<gene>
    <name evidence="7" type="primary">grpE</name>
    <name evidence="11" type="ORF">APZ16_00610</name>
</gene>
<evidence type="ECO:0000256" key="2">
    <source>
        <dbReference type="ARBA" id="ARBA00009054"/>
    </source>
</evidence>
<accession>A0A147JUX4</accession>
<dbReference type="PROSITE" id="PS01071">
    <property type="entry name" value="GRPE"/>
    <property type="match status" value="1"/>
</dbReference>
<dbReference type="GO" id="GO:0000774">
    <property type="term" value="F:adenyl-nucleotide exchange factor activity"/>
    <property type="evidence" value="ECO:0007669"/>
    <property type="project" value="InterPro"/>
</dbReference>
<comment type="function">
    <text evidence="7 8">Participates actively in the response to hyperosmotic and heat shock by preventing the aggregation of stress-denatured proteins, in association with DnaK and GrpE. It is the nucleotide exchange factor for DnaK and may function as a thermosensor. Unfolded proteins bind initially to DnaJ; upon interaction with the DnaJ-bound protein, DnaK hydrolyzes its bound ATP, resulting in the formation of a stable complex. GrpE releases ADP from DnaK; ATP binding to DnaK triggers the release of the substrate protein, thus completing the reaction cycle. Several rounds of ATP-dependent interactions between DnaJ, DnaK and GrpE are required for fully efficient folding.</text>
</comment>
<dbReference type="GO" id="GO:0051082">
    <property type="term" value="F:unfolded protein binding"/>
    <property type="evidence" value="ECO:0007669"/>
    <property type="project" value="TreeGrafter"/>
</dbReference>
<dbReference type="Proteomes" id="UP000074294">
    <property type="component" value="Unassembled WGS sequence"/>
</dbReference>
<dbReference type="STRING" id="1776334.APZ16_00610"/>
<evidence type="ECO:0000256" key="8">
    <source>
        <dbReference type="RuleBase" id="RU000639"/>
    </source>
</evidence>
<organism evidence="11 12">
    <name type="scientific">Hadarchaeum yellowstonense</name>
    <dbReference type="NCBI Taxonomy" id="1776334"/>
    <lineage>
        <taxon>Archaea</taxon>
        <taxon>Methanobacteriati</taxon>
        <taxon>Candidatus Hadarchaeota</taxon>
        <taxon>Candidatus Hadarchaeia</taxon>
        <taxon>Candidatus Hadarchaeales</taxon>
        <taxon>Candidatus Hadarchaeaceae</taxon>
        <taxon>Candidatus Hadarchaeum</taxon>
    </lineage>
</organism>
<comment type="subcellular location">
    <subcellularLocation>
        <location evidence="1 7">Cytoplasm</location>
    </subcellularLocation>
</comment>
<proteinExistence type="inferred from homology"/>
<keyword evidence="5 7" id="KW-0346">Stress response</keyword>
<dbReference type="Gene3D" id="3.90.20.20">
    <property type="match status" value="1"/>
</dbReference>
<dbReference type="CDD" id="cd00446">
    <property type="entry name" value="GrpE"/>
    <property type="match status" value="1"/>
</dbReference>
<comment type="similarity">
    <text evidence="2 7 9">Belongs to the GrpE family.</text>
</comment>
<dbReference type="InterPro" id="IPR009012">
    <property type="entry name" value="GrpE_head"/>
</dbReference>
<dbReference type="PANTHER" id="PTHR21237:SF23">
    <property type="entry name" value="GRPE PROTEIN HOMOLOG, MITOCHONDRIAL"/>
    <property type="match status" value="1"/>
</dbReference>
<dbReference type="Gene3D" id="2.30.22.10">
    <property type="entry name" value="Head domain of nucleotide exchange factor GrpE"/>
    <property type="match status" value="1"/>
</dbReference>
<name>A0A147JUX4_HADYE</name>
<evidence type="ECO:0000256" key="10">
    <source>
        <dbReference type="SAM" id="Coils"/>
    </source>
</evidence>
<dbReference type="GO" id="GO:0006457">
    <property type="term" value="P:protein folding"/>
    <property type="evidence" value="ECO:0007669"/>
    <property type="project" value="InterPro"/>
</dbReference>
<evidence type="ECO:0000256" key="5">
    <source>
        <dbReference type="ARBA" id="ARBA00023016"/>
    </source>
</evidence>
<dbReference type="FunFam" id="2.30.22.10:FF:000001">
    <property type="entry name" value="Protein GrpE"/>
    <property type="match status" value="1"/>
</dbReference>
<keyword evidence="4 7" id="KW-0963">Cytoplasm</keyword>
<dbReference type="HAMAP" id="MF_01151">
    <property type="entry name" value="GrpE"/>
    <property type="match status" value="1"/>
</dbReference>
<dbReference type="InterPro" id="IPR000740">
    <property type="entry name" value="GrpE"/>
</dbReference>
<evidence type="ECO:0000313" key="11">
    <source>
        <dbReference type="EMBL" id="KUO40230.1"/>
    </source>
</evidence>
<evidence type="ECO:0000313" key="12">
    <source>
        <dbReference type="Proteomes" id="UP000074294"/>
    </source>
</evidence>
<evidence type="ECO:0000256" key="6">
    <source>
        <dbReference type="ARBA" id="ARBA00023186"/>
    </source>
</evidence>
<dbReference type="PANTHER" id="PTHR21237">
    <property type="entry name" value="GRPE PROTEIN"/>
    <property type="match status" value="1"/>
</dbReference>
<dbReference type="SUPFAM" id="SSF51064">
    <property type="entry name" value="Head domain of nucleotide exchange factor GrpE"/>
    <property type="match status" value="1"/>
</dbReference>
<dbReference type="EMBL" id="LQMQ01000046">
    <property type="protein sequence ID" value="KUO40230.1"/>
    <property type="molecule type" value="Genomic_DNA"/>
</dbReference>
<comment type="subunit">
    <text evidence="3 7">Homodimer.</text>
</comment>
<dbReference type="Pfam" id="PF01025">
    <property type="entry name" value="GrpE"/>
    <property type="match status" value="1"/>
</dbReference>
<keyword evidence="6 7" id="KW-0143">Chaperone</keyword>
<protein>
    <recommendedName>
        <fullName evidence="7 8">Protein GrpE</fullName>
    </recommendedName>
    <alternativeName>
        <fullName evidence="7">HSP-70 cofactor</fullName>
    </alternativeName>
</protein>
<comment type="caution">
    <text evidence="11">The sequence shown here is derived from an EMBL/GenBank/DDBJ whole genome shotgun (WGS) entry which is preliminary data.</text>
</comment>
<dbReference type="GO" id="GO:0051087">
    <property type="term" value="F:protein-folding chaperone binding"/>
    <property type="evidence" value="ECO:0007669"/>
    <property type="project" value="InterPro"/>
</dbReference>
<dbReference type="AlphaFoldDB" id="A0A147JUX4"/>
<dbReference type="PRINTS" id="PR00773">
    <property type="entry name" value="GRPEPROTEIN"/>
</dbReference>
<dbReference type="GO" id="GO:0042803">
    <property type="term" value="F:protein homodimerization activity"/>
    <property type="evidence" value="ECO:0007669"/>
    <property type="project" value="InterPro"/>
</dbReference>
<evidence type="ECO:0000256" key="1">
    <source>
        <dbReference type="ARBA" id="ARBA00004496"/>
    </source>
</evidence>
<evidence type="ECO:0000256" key="4">
    <source>
        <dbReference type="ARBA" id="ARBA00022490"/>
    </source>
</evidence>
<feature type="coiled-coil region" evidence="10">
    <location>
        <begin position="2"/>
        <end position="64"/>
    </location>
</feature>
<dbReference type="GO" id="GO:0005737">
    <property type="term" value="C:cytoplasm"/>
    <property type="evidence" value="ECO:0007669"/>
    <property type="project" value="UniProtKB-SubCell"/>
</dbReference>
<sequence length="168" mass="19793">MSAEVNLETQKLQERLVELQREMEEKTRLAEERLNQLKYLQADFENYRKSLDREKEMIIELANENLVKDLLVILDDFERALQGMEEGKSKEGLAMLYRNFLRVLEKHGLKPIEAVGKKFDPYYHEAVLREKSEQEEGTILEELQRGYMFKSKVIRHSKVKVAENCGEG</sequence>
<dbReference type="SUPFAM" id="SSF58014">
    <property type="entry name" value="Coiled-coil domain of nucleotide exchange factor GrpE"/>
    <property type="match status" value="1"/>
</dbReference>
<reference evidence="11 12" key="1">
    <citation type="journal article" date="2016" name="Nat. Microbiol.">
        <title>Genomic inference of the metabolism of cosmopolitan subsurface Archaea, Hadesarchaea.</title>
        <authorList>
            <person name="Baker B.J."/>
            <person name="Saw J.H."/>
            <person name="Lind A.E."/>
            <person name="Lazar C.S."/>
            <person name="Hinrichs K.-U."/>
            <person name="Teske A.P."/>
            <person name="Ettema T.J."/>
        </authorList>
    </citation>
    <scope>NUCLEOTIDE SEQUENCE [LARGE SCALE GENOMIC DNA]</scope>
</reference>
<evidence type="ECO:0000256" key="3">
    <source>
        <dbReference type="ARBA" id="ARBA00011738"/>
    </source>
</evidence>
<keyword evidence="10" id="KW-0175">Coiled coil</keyword>
<evidence type="ECO:0000256" key="9">
    <source>
        <dbReference type="RuleBase" id="RU004478"/>
    </source>
</evidence>
<evidence type="ECO:0000256" key="7">
    <source>
        <dbReference type="HAMAP-Rule" id="MF_01151"/>
    </source>
</evidence>